<evidence type="ECO:0000313" key="4">
    <source>
        <dbReference type="Proteomes" id="UP001159042"/>
    </source>
</evidence>
<gene>
    <name evidence="3" type="ORF">NQ315_005432</name>
</gene>
<feature type="region of interest" description="Disordered" evidence="1">
    <location>
        <begin position="101"/>
        <end position="122"/>
    </location>
</feature>
<evidence type="ECO:0000256" key="1">
    <source>
        <dbReference type="SAM" id="MobiDB-lite"/>
    </source>
</evidence>
<dbReference type="AlphaFoldDB" id="A0AAV8V608"/>
<evidence type="ECO:0000256" key="2">
    <source>
        <dbReference type="SAM" id="SignalP"/>
    </source>
</evidence>
<keyword evidence="4" id="KW-1185">Reference proteome</keyword>
<protein>
    <submittedName>
        <fullName evidence="3">Uncharacterized protein</fullName>
    </submittedName>
</protein>
<proteinExistence type="predicted"/>
<comment type="caution">
    <text evidence="3">The sequence shown here is derived from an EMBL/GenBank/DDBJ whole genome shotgun (WGS) entry which is preliminary data.</text>
</comment>
<sequence length="385" mass="41956">MKCIILFLTLVALCYSSPYGTKYGYGTVNEGGRRNININEDGTIVITGADGKRIIINKGIGSSNQRTVDISVSGPNIPTKRIQINEQNQLSVSGQNEINDISDDYLRDKRSSKSSKQGKSQGETLTKILSGYQGDVDQSSYQQLLRDIAVAVQAGQLSSSVYDVLQSLTQGQTGYWGTQGVVNQRQGNVLDLLREQAIEQELQQLQLLQQQAVRIPSVNGIARNVGLQDVILDVPSQQEQIAKRISLTGPQGVYLTSGLSSGTRGLGLLGQRGVGGISYINSRTGGSLWEPSVRNLLTSYGQIPYGQVGQVGQVGPISQSVSGQLSDIIQVERLWPECSLDSGLQRSFSPLREYNDSLVSRLQFRTTVFKVPIIKFSEIIKTTIK</sequence>
<name>A0AAV8V608_9CUCU</name>
<accession>A0AAV8V608</accession>
<feature type="chain" id="PRO_5043944955" evidence="2">
    <location>
        <begin position="17"/>
        <end position="385"/>
    </location>
</feature>
<keyword evidence="2" id="KW-0732">Signal</keyword>
<dbReference type="EMBL" id="JANEYG010000496">
    <property type="protein sequence ID" value="KAJ8909580.1"/>
    <property type="molecule type" value="Genomic_DNA"/>
</dbReference>
<reference evidence="3 4" key="1">
    <citation type="journal article" date="2023" name="Insect Mol. Biol.">
        <title>Genome sequencing provides insights into the evolution of gene families encoding plant cell wall-degrading enzymes in longhorned beetles.</title>
        <authorList>
            <person name="Shin N.R."/>
            <person name="Okamura Y."/>
            <person name="Kirsch R."/>
            <person name="Pauchet Y."/>
        </authorList>
    </citation>
    <scope>NUCLEOTIDE SEQUENCE [LARGE SCALE GENOMIC DNA]</scope>
    <source>
        <strain evidence="3">EAD_L_NR</strain>
    </source>
</reference>
<feature type="signal peptide" evidence="2">
    <location>
        <begin position="1"/>
        <end position="16"/>
    </location>
</feature>
<dbReference type="Proteomes" id="UP001159042">
    <property type="component" value="Unassembled WGS sequence"/>
</dbReference>
<evidence type="ECO:0000313" key="3">
    <source>
        <dbReference type="EMBL" id="KAJ8909580.1"/>
    </source>
</evidence>
<organism evidence="3 4">
    <name type="scientific">Exocentrus adspersus</name>
    <dbReference type="NCBI Taxonomy" id="1586481"/>
    <lineage>
        <taxon>Eukaryota</taxon>
        <taxon>Metazoa</taxon>
        <taxon>Ecdysozoa</taxon>
        <taxon>Arthropoda</taxon>
        <taxon>Hexapoda</taxon>
        <taxon>Insecta</taxon>
        <taxon>Pterygota</taxon>
        <taxon>Neoptera</taxon>
        <taxon>Endopterygota</taxon>
        <taxon>Coleoptera</taxon>
        <taxon>Polyphaga</taxon>
        <taxon>Cucujiformia</taxon>
        <taxon>Chrysomeloidea</taxon>
        <taxon>Cerambycidae</taxon>
        <taxon>Lamiinae</taxon>
        <taxon>Acanthocinini</taxon>
        <taxon>Exocentrus</taxon>
    </lineage>
</organism>